<reference evidence="4" key="1">
    <citation type="submission" date="2021-01" db="EMBL/GenBank/DDBJ databases">
        <authorList>
            <consortium name="Genoscope - CEA"/>
            <person name="William W."/>
        </authorList>
    </citation>
    <scope>NUCLEOTIDE SEQUENCE</scope>
</reference>
<dbReference type="Pfam" id="PF08182">
    <property type="entry name" value="Pedibin"/>
    <property type="match status" value="1"/>
</dbReference>
<evidence type="ECO:0000313" key="4">
    <source>
        <dbReference type="EMBL" id="CAD8096954.1"/>
    </source>
</evidence>
<evidence type="ECO:0000256" key="1">
    <source>
        <dbReference type="ARBA" id="ARBA00022614"/>
    </source>
</evidence>
<dbReference type="AlphaFoldDB" id="A0A8S1P2R3"/>
<dbReference type="InterPro" id="IPR001611">
    <property type="entry name" value="Leu-rich_rpt"/>
</dbReference>
<dbReference type="EMBL" id="CAJJDN010000067">
    <property type="protein sequence ID" value="CAD8096954.1"/>
    <property type="molecule type" value="Genomic_DNA"/>
</dbReference>
<evidence type="ECO:0000313" key="5">
    <source>
        <dbReference type="Proteomes" id="UP000692954"/>
    </source>
</evidence>
<evidence type="ECO:0000256" key="3">
    <source>
        <dbReference type="SAM" id="Coils"/>
    </source>
</evidence>
<comment type="caution">
    <text evidence="4">The sequence shown here is derived from an EMBL/GenBank/DDBJ whole genome shotgun (WGS) entry which is preliminary data.</text>
</comment>
<name>A0A8S1P2R3_9CILI</name>
<accession>A0A8S1P2R3</accession>
<dbReference type="PANTHER" id="PTHR45973">
    <property type="entry name" value="PROTEIN PHOSPHATASE 1 REGULATORY SUBUNIT SDS22-RELATED"/>
    <property type="match status" value="1"/>
</dbReference>
<keyword evidence="1" id="KW-0433">Leucine-rich repeat</keyword>
<organism evidence="4 5">
    <name type="scientific">Paramecium sonneborni</name>
    <dbReference type="NCBI Taxonomy" id="65129"/>
    <lineage>
        <taxon>Eukaryota</taxon>
        <taxon>Sar</taxon>
        <taxon>Alveolata</taxon>
        <taxon>Ciliophora</taxon>
        <taxon>Intramacronucleata</taxon>
        <taxon>Oligohymenophorea</taxon>
        <taxon>Peniculida</taxon>
        <taxon>Parameciidae</taxon>
        <taxon>Paramecium</taxon>
    </lineage>
</organism>
<dbReference type="Pfam" id="PF14580">
    <property type="entry name" value="LRR_9"/>
    <property type="match status" value="1"/>
</dbReference>
<sequence length="481" mass="56559">MNKTLERNESGTVIMNLRNLKIICDRKGLYQTPENNDTIYLHYQGFDKIQNLEPYKNLVALWLNNNAIGKIENLDELTQLVSLYLNHNLIQRIENLQYLTNLCTLNISHNSIKKIENLKGLNKLQNLNISNNQLCGYESLEGLMECLSITNLDISNNFIAFERCILEIFGSTNIACLYLKANSFVRECPDYRKTMIVKMKNLKYLDDKPVTEGERRISEAWSIGGKTAEQQERAAQIELKREINYQNYLQTLERQQKGEMRSNFITQKDNILREINLLKILLVDGDDVQNQLEQKETELKNIEIELQKFKIDELNPYQCMLTTKDENGNIIILNKSEEELKQIRQKCFYDDVHNLKETVFQDIQNVNDQKSDLENSEQLNNPSLDQQVNYDKISEDPKLQIIREWKNQKDGWTTENQQLLKNLLIYHQFNFQIVSDEIKIKMAEQNSNLNYLNPEDIKVIWTYMELTRNKNQQPQNLDGID</sequence>
<keyword evidence="3" id="KW-0175">Coiled coil</keyword>
<dbReference type="SMART" id="SM00365">
    <property type="entry name" value="LRR_SD22"/>
    <property type="match status" value="4"/>
</dbReference>
<dbReference type="PANTHER" id="PTHR45973:SF35">
    <property type="entry name" value="LEUCINE-RICH REPEAT-CONTAINING PROTEIN 43"/>
    <property type="match status" value="1"/>
</dbReference>
<protein>
    <submittedName>
        <fullName evidence="4">Uncharacterized protein</fullName>
    </submittedName>
</protein>
<dbReference type="Proteomes" id="UP000692954">
    <property type="component" value="Unassembled WGS sequence"/>
</dbReference>
<gene>
    <name evidence="4" type="ORF">PSON_ATCC_30995.1.T0670154</name>
</gene>
<dbReference type="InterPro" id="IPR050576">
    <property type="entry name" value="Cilia_flagella_integrity"/>
</dbReference>
<proteinExistence type="predicted"/>
<dbReference type="PROSITE" id="PS51450">
    <property type="entry name" value="LRR"/>
    <property type="match status" value="4"/>
</dbReference>
<keyword evidence="5" id="KW-1185">Reference proteome</keyword>
<feature type="coiled-coil region" evidence="3">
    <location>
        <begin position="285"/>
        <end position="312"/>
    </location>
</feature>
<dbReference type="OrthoDB" id="1904536at2759"/>
<keyword evidence="2" id="KW-0677">Repeat</keyword>
<evidence type="ECO:0000256" key="2">
    <source>
        <dbReference type="ARBA" id="ARBA00022737"/>
    </source>
</evidence>